<comment type="caution">
    <text evidence="1">The sequence shown here is derived from an EMBL/GenBank/DDBJ whole genome shotgun (WGS) entry which is preliminary data.</text>
</comment>
<protein>
    <recommendedName>
        <fullName evidence="3">Sulfotransferase domain-containing protein</fullName>
    </recommendedName>
</protein>
<dbReference type="EMBL" id="AGNL01002323">
    <property type="protein sequence ID" value="EJK76313.1"/>
    <property type="molecule type" value="Genomic_DNA"/>
</dbReference>
<name>K0TC71_THAOC</name>
<dbReference type="Proteomes" id="UP000266841">
    <property type="component" value="Unassembled WGS sequence"/>
</dbReference>
<dbReference type="OrthoDB" id="44477at2759"/>
<dbReference type="AlphaFoldDB" id="K0TC71"/>
<dbReference type="OMA" id="VCTDRAR"/>
<sequence length="295" mass="33853">MKDYLNRTPGAYVYEREFCMKRDGDVARFVSEYHALHVSLNQTDLGEKTVMFGIKCPGPLYRANDLVFLRNYFPLTRLIVGLRHPVPWMASFYNYQAYKNVTLPPLSELTGRCQKGVKVCTDRARFHAALARLGKTPMEDEGEVALLFGTRYEAVDDGRRRASDEMPADARRHLSRTGRLPNRVLLYEIGQVHDRDASRHLSRSLEQYLGLSPGVLPEIEPFVQVKPRAVDICDDEYSEIRELLVNHAIDAAEWIREWFVLSPDVEVAAPKSFYRFLGDWDGDPCETESNNDTFT</sequence>
<evidence type="ECO:0000313" key="1">
    <source>
        <dbReference type="EMBL" id="EJK76313.1"/>
    </source>
</evidence>
<proteinExistence type="predicted"/>
<keyword evidence="2" id="KW-1185">Reference proteome</keyword>
<dbReference type="InterPro" id="IPR027417">
    <property type="entry name" value="P-loop_NTPase"/>
</dbReference>
<organism evidence="1 2">
    <name type="scientific">Thalassiosira oceanica</name>
    <name type="common">Marine diatom</name>
    <dbReference type="NCBI Taxonomy" id="159749"/>
    <lineage>
        <taxon>Eukaryota</taxon>
        <taxon>Sar</taxon>
        <taxon>Stramenopiles</taxon>
        <taxon>Ochrophyta</taxon>
        <taxon>Bacillariophyta</taxon>
        <taxon>Coscinodiscophyceae</taxon>
        <taxon>Thalassiosirophycidae</taxon>
        <taxon>Thalassiosirales</taxon>
        <taxon>Thalassiosiraceae</taxon>
        <taxon>Thalassiosira</taxon>
    </lineage>
</organism>
<gene>
    <name evidence="1" type="ORF">THAOC_01931</name>
</gene>
<dbReference type="Gene3D" id="3.40.50.300">
    <property type="entry name" value="P-loop containing nucleotide triphosphate hydrolases"/>
    <property type="match status" value="1"/>
</dbReference>
<evidence type="ECO:0008006" key="3">
    <source>
        <dbReference type="Google" id="ProtNLM"/>
    </source>
</evidence>
<accession>K0TC71</accession>
<dbReference type="eggNOG" id="ENOG502SP3H">
    <property type="taxonomic scope" value="Eukaryota"/>
</dbReference>
<reference evidence="1 2" key="1">
    <citation type="journal article" date="2012" name="Genome Biol.">
        <title>Genome and low-iron response of an oceanic diatom adapted to chronic iron limitation.</title>
        <authorList>
            <person name="Lommer M."/>
            <person name="Specht M."/>
            <person name="Roy A.S."/>
            <person name="Kraemer L."/>
            <person name="Andreson R."/>
            <person name="Gutowska M.A."/>
            <person name="Wolf J."/>
            <person name="Bergner S.V."/>
            <person name="Schilhabel M.B."/>
            <person name="Klostermeier U.C."/>
            <person name="Beiko R.G."/>
            <person name="Rosenstiel P."/>
            <person name="Hippler M."/>
            <person name="Laroche J."/>
        </authorList>
    </citation>
    <scope>NUCLEOTIDE SEQUENCE [LARGE SCALE GENOMIC DNA]</scope>
    <source>
        <strain evidence="1 2">CCMP1005</strain>
    </source>
</reference>
<evidence type="ECO:0000313" key="2">
    <source>
        <dbReference type="Proteomes" id="UP000266841"/>
    </source>
</evidence>